<keyword evidence="3" id="KW-1185">Reference proteome</keyword>
<dbReference type="InterPro" id="IPR036291">
    <property type="entry name" value="NAD(P)-bd_dom_sf"/>
</dbReference>
<protein>
    <submittedName>
        <fullName evidence="2">SDR family oxidoreductase</fullName>
    </submittedName>
</protein>
<comment type="caution">
    <text evidence="2">The sequence shown here is derived from an EMBL/GenBank/DDBJ whole genome shotgun (WGS) entry which is preliminary data.</text>
</comment>
<gene>
    <name evidence="2" type="ORF">GCM10009801_55630</name>
</gene>
<dbReference type="Gene3D" id="3.40.50.720">
    <property type="entry name" value="NAD(P)-binding Rossmann-like Domain"/>
    <property type="match status" value="1"/>
</dbReference>
<dbReference type="PANTHER" id="PTHR42879:SF2">
    <property type="entry name" value="3-OXOACYL-[ACYL-CARRIER-PROTEIN] REDUCTASE FABG"/>
    <property type="match status" value="1"/>
</dbReference>
<reference evidence="3" key="1">
    <citation type="journal article" date="2019" name="Int. J. Syst. Evol. Microbiol.">
        <title>The Global Catalogue of Microorganisms (GCM) 10K type strain sequencing project: providing services to taxonomists for standard genome sequencing and annotation.</title>
        <authorList>
            <consortium name="The Broad Institute Genomics Platform"/>
            <consortium name="The Broad Institute Genome Sequencing Center for Infectious Disease"/>
            <person name="Wu L."/>
            <person name="Ma J."/>
        </authorList>
    </citation>
    <scope>NUCLEOTIDE SEQUENCE [LARGE SCALE GENOMIC DNA]</scope>
    <source>
        <strain evidence="3">JCM 15478</strain>
    </source>
</reference>
<dbReference type="PANTHER" id="PTHR42879">
    <property type="entry name" value="3-OXOACYL-(ACYL-CARRIER-PROTEIN) REDUCTASE"/>
    <property type="match status" value="1"/>
</dbReference>
<dbReference type="InterPro" id="IPR050259">
    <property type="entry name" value="SDR"/>
</dbReference>
<evidence type="ECO:0000313" key="3">
    <source>
        <dbReference type="Proteomes" id="UP001500016"/>
    </source>
</evidence>
<dbReference type="InterPro" id="IPR002347">
    <property type="entry name" value="SDR_fam"/>
</dbReference>
<dbReference type="Pfam" id="PF13561">
    <property type="entry name" value="adh_short_C2"/>
    <property type="match status" value="1"/>
</dbReference>
<dbReference type="Proteomes" id="UP001500016">
    <property type="component" value="Unassembled WGS sequence"/>
</dbReference>
<dbReference type="CDD" id="cd05233">
    <property type="entry name" value="SDR_c"/>
    <property type="match status" value="1"/>
</dbReference>
<dbReference type="SUPFAM" id="SSF51735">
    <property type="entry name" value="NAD(P)-binding Rossmann-fold domains"/>
    <property type="match status" value="1"/>
</dbReference>
<dbReference type="NCBIfam" id="NF005753">
    <property type="entry name" value="PRK07577.1"/>
    <property type="match status" value="1"/>
</dbReference>
<comment type="similarity">
    <text evidence="1">Belongs to the short-chain dehydrogenases/reductases (SDR) family.</text>
</comment>
<dbReference type="EMBL" id="BAAAPE010000013">
    <property type="protein sequence ID" value="GAA2090601.1"/>
    <property type="molecule type" value="Genomic_DNA"/>
</dbReference>
<dbReference type="PRINTS" id="PR00081">
    <property type="entry name" value="GDHRDH"/>
</dbReference>
<dbReference type="PRINTS" id="PR00080">
    <property type="entry name" value="SDRFAMILY"/>
</dbReference>
<evidence type="ECO:0000313" key="2">
    <source>
        <dbReference type="EMBL" id="GAA2090601.1"/>
    </source>
</evidence>
<sequence length="245" mass="25240">MDGFQGMDDRGHVLVTGAGKGIGLAVSRRLAEAGYGVVGVARNEPEDGFPGTFLRCDLSDVEDTARMLAEAARGRTVTRVVNNAGIALPQPLEELELAALGQVVDLNLRASVQITQALVPGMRAAGFGRIVNVTSRATYGARDRTSYAAAKSALVGCTRAWALELAPDGITSNAVSPGPTATELFRRARPVGSEGERAALASIPLGRLGTPEDVAAAVAFLLSEDAGFITGHVLDVDGGSSLGGR</sequence>
<evidence type="ECO:0000256" key="1">
    <source>
        <dbReference type="ARBA" id="ARBA00006484"/>
    </source>
</evidence>
<accession>A0ABP5HZQ4</accession>
<proteinExistence type="inferred from homology"/>
<name>A0ABP5HZQ4_9ACTN</name>
<organism evidence="2 3">
    <name type="scientific">Streptomyces albiaxialis</name>
    <dbReference type="NCBI Taxonomy" id="329523"/>
    <lineage>
        <taxon>Bacteria</taxon>
        <taxon>Bacillati</taxon>
        <taxon>Actinomycetota</taxon>
        <taxon>Actinomycetes</taxon>
        <taxon>Kitasatosporales</taxon>
        <taxon>Streptomycetaceae</taxon>
        <taxon>Streptomyces</taxon>
    </lineage>
</organism>